<sequence length="285" mass="31318">MQTRALVVGGTGGIGYAIARHLAANASSTVIISGRTRPQNIPHANIEFRQLDASSMRLIKQYTESYKSSHAPKIDLLVLTQGILTTAGRTETSEGIDRKMALHYYGRQLLIRELLPVLTDDAKVLIVLDGSRGDPAQLNMTDLDLSANFSIANAAAHCISMTDGMIQAYAKQQTKDKTKKRHFIHAYPGIVKTELFGSLPWYLRAPTRVFSQILGITSEECATNLLTGLVEVSAMNEKDGKFWGCIDSKGSLIENKPTWTADQIQQVEEHTWKIVDTAVTSSPSE</sequence>
<dbReference type="OrthoDB" id="542013at2759"/>
<protein>
    <submittedName>
        <fullName evidence="2">NAD(P)-binding protein</fullName>
    </submittedName>
</protein>
<keyword evidence="1" id="KW-0560">Oxidoreductase</keyword>
<dbReference type="InterPro" id="IPR036291">
    <property type="entry name" value="NAD(P)-bd_dom_sf"/>
</dbReference>
<comment type="caution">
    <text evidence="2">The sequence shown here is derived from an EMBL/GenBank/DDBJ whole genome shotgun (WGS) entry which is preliminary data.</text>
</comment>
<name>A0A8H3ZJM6_9PEZI</name>
<proteinExistence type="predicted"/>
<gene>
    <name evidence="2" type="ORF">GQ607_014600</name>
</gene>
<reference evidence="2 3" key="1">
    <citation type="submission" date="2019-12" db="EMBL/GenBank/DDBJ databases">
        <title>A genome sequence resource for the geographically widespread anthracnose pathogen Colletotrichum asianum.</title>
        <authorList>
            <person name="Meng Y."/>
        </authorList>
    </citation>
    <scope>NUCLEOTIDE SEQUENCE [LARGE SCALE GENOMIC DNA]</scope>
    <source>
        <strain evidence="2 3">ICMP 18580</strain>
    </source>
</reference>
<dbReference type="InterPro" id="IPR002347">
    <property type="entry name" value="SDR_fam"/>
</dbReference>
<dbReference type="SUPFAM" id="SSF51735">
    <property type="entry name" value="NAD(P)-binding Rossmann-fold domains"/>
    <property type="match status" value="1"/>
</dbReference>
<evidence type="ECO:0000313" key="2">
    <source>
        <dbReference type="EMBL" id="KAF0318232.1"/>
    </source>
</evidence>
<dbReference type="Gene3D" id="3.40.50.720">
    <property type="entry name" value="NAD(P)-binding Rossmann-like Domain"/>
    <property type="match status" value="1"/>
</dbReference>
<accession>A0A8H3ZJM6</accession>
<keyword evidence="3" id="KW-1185">Reference proteome</keyword>
<dbReference type="Proteomes" id="UP000434172">
    <property type="component" value="Unassembled WGS sequence"/>
</dbReference>
<dbReference type="InterPro" id="IPR052228">
    <property type="entry name" value="Sec_Metab_Biosynth_Oxidored"/>
</dbReference>
<dbReference type="GO" id="GO:0016491">
    <property type="term" value="F:oxidoreductase activity"/>
    <property type="evidence" value="ECO:0007669"/>
    <property type="project" value="UniProtKB-KW"/>
</dbReference>
<dbReference type="EMBL" id="WOWK01000114">
    <property type="protein sequence ID" value="KAF0318232.1"/>
    <property type="molecule type" value="Genomic_DNA"/>
</dbReference>
<dbReference type="PANTHER" id="PTHR47534">
    <property type="entry name" value="YALI0E05731P"/>
    <property type="match status" value="1"/>
</dbReference>
<evidence type="ECO:0000313" key="3">
    <source>
        <dbReference type="Proteomes" id="UP000434172"/>
    </source>
</evidence>
<evidence type="ECO:0000256" key="1">
    <source>
        <dbReference type="ARBA" id="ARBA00023002"/>
    </source>
</evidence>
<dbReference type="Pfam" id="PF00106">
    <property type="entry name" value="adh_short"/>
    <property type="match status" value="1"/>
</dbReference>
<organism evidence="2 3">
    <name type="scientific">Colletotrichum asianum</name>
    <dbReference type="NCBI Taxonomy" id="702518"/>
    <lineage>
        <taxon>Eukaryota</taxon>
        <taxon>Fungi</taxon>
        <taxon>Dikarya</taxon>
        <taxon>Ascomycota</taxon>
        <taxon>Pezizomycotina</taxon>
        <taxon>Sordariomycetes</taxon>
        <taxon>Hypocreomycetidae</taxon>
        <taxon>Glomerellales</taxon>
        <taxon>Glomerellaceae</taxon>
        <taxon>Colletotrichum</taxon>
        <taxon>Colletotrichum gloeosporioides species complex</taxon>
    </lineage>
</organism>
<dbReference type="AlphaFoldDB" id="A0A8H3ZJM6"/>
<dbReference type="PANTHER" id="PTHR47534:SF3">
    <property type="entry name" value="ALCOHOL DEHYDROGENASE-LIKE C-TERMINAL DOMAIN-CONTAINING PROTEIN"/>
    <property type="match status" value="1"/>
</dbReference>